<dbReference type="CDD" id="cd01544">
    <property type="entry name" value="PBP1_GalR"/>
    <property type="match status" value="1"/>
</dbReference>
<keyword evidence="6" id="KW-1185">Reference proteome</keyword>
<proteinExistence type="predicted"/>
<keyword evidence="1" id="KW-0805">Transcription regulation</keyword>
<dbReference type="PROSITE" id="PS50932">
    <property type="entry name" value="HTH_LACI_2"/>
    <property type="match status" value="1"/>
</dbReference>
<dbReference type="InterPro" id="IPR046335">
    <property type="entry name" value="LacI/GalR-like_sensor"/>
</dbReference>
<evidence type="ECO:0000256" key="3">
    <source>
        <dbReference type="ARBA" id="ARBA00023163"/>
    </source>
</evidence>
<dbReference type="CDD" id="cd01392">
    <property type="entry name" value="HTH_LacI"/>
    <property type="match status" value="1"/>
</dbReference>
<dbReference type="PANTHER" id="PTHR30146">
    <property type="entry name" value="LACI-RELATED TRANSCRIPTIONAL REPRESSOR"/>
    <property type="match status" value="1"/>
</dbReference>
<protein>
    <submittedName>
        <fullName evidence="5">LacI family transcriptional regulator</fullName>
    </submittedName>
</protein>
<dbReference type="SUPFAM" id="SSF53822">
    <property type="entry name" value="Periplasmic binding protein-like I"/>
    <property type="match status" value="1"/>
</dbReference>
<evidence type="ECO:0000256" key="2">
    <source>
        <dbReference type="ARBA" id="ARBA00023125"/>
    </source>
</evidence>
<evidence type="ECO:0000313" key="5">
    <source>
        <dbReference type="EMBL" id="GGB18717.1"/>
    </source>
</evidence>
<dbReference type="Proteomes" id="UP000651977">
    <property type="component" value="Unassembled WGS sequence"/>
</dbReference>
<dbReference type="PRINTS" id="PR00036">
    <property type="entry name" value="HTHLACI"/>
</dbReference>
<keyword evidence="3" id="KW-0804">Transcription</keyword>
<sequence>MATIKDIAQQAGVAPSTVSRVLSHDSSMSVSSATRALIISTAERLHYQSPRQRKQAKAPVQPSAGNSAFLADPQLSLAVVHFLTPSEELGDPFYTSIRIGIENYCHKHNVALRNTFKSQLTANRHLLSESQAVICVGHFSEQEAHTLYSMNKNLIFIDSNPLQKLCDSVQFNREAAAEEVVSYILKSGAARPAFIGNSETRLHVFRRMTQAHGVYREALCKVSRNFCIESGYVAMTEMLQQAEIPDVVFASTDIVAIGVYRAIQENNLRIPDDIKVVGMNDIPTSEHLNPSLSSMRLYPKEMGEAAVDLFLELAAGREYKKDVMLGYQFIWRDSFSQAELAK</sequence>
<dbReference type="PANTHER" id="PTHR30146:SF149">
    <property type="entry name" value="HTH-TYPE TRANSCRIPTIONAL REGULATOR EBGR"/>
    <property type="match status" value="1"/>
</dbReference>
<dbReference type="InterPro" id="IPR028082">
    <property type="entry name" value="Peripla_BP_I"/>
</dbReference>
<reference evidence="6" key="1">
    <citation type="journal article" date="2019" name="Int. J. Syst. Evol. Microbiol.">
        <title>The Global Catalogue of Microorganisms (GCM) 10K type strain sequencing project: providing services to taxonomists for standard genome sequencing and annotation.</title>
        <authorList>
            <consortium name="The Broad Institute Genomics Platform"/>
            <consortium name="The Broad Institute Genome Sequencing Center for Infectious Disease"/>
            <person name="Wu L."/>
            <person name="Ma J."/>
        </authorList>
    </citation>
    <scope>NUCLEOTIDE SEQUENCE [LARGE SCALE GENOMIC DNA]</scope>
    <source>
        <strain evidence="6">CGMCC 1.10131</strain>
    </source>
</reference>
<dbReference type="EMBL" id="BMDY01000027">
    <property type="protein sequence ID" value="GGB18717.1"/>
    <property type="molecule type" value="Genomic_DNA"/>
</dbReference>
<dbReference type="SMART" id="SM00354">
    <property type="entry name" value="HTH_LACI"/>
    <property type="match status" value="1"/>
</dbReference>
<evidence type="ECO:0000259" key="4">
    <source>
        <dbReference type="PROSITE" id="PS50932"/>
    </source>
</evidence>
<dbReference type="Gene3D" id="1.10.260.40">
    <property type="entry name" value="lambda repressor-like DNA-binding domains"/>
    <property type="match status" value="1"/>
</dbReference>
<dbReference type="InterPro" id="IPR010982">
    <property type="entry name" value="Lambda_DNA-bd_dom_sf"/>
</dbReference>
<organism evidence="5 6">
    <name type="scientific">Agarivorans gilvus</name>
    <dbReference type="NCBI Taxonomy" id="680279"/>
    <lineage>
        <taxon>Bacteria</taxon>
        <taxon>Pseudomonadati</taxon>
        <taxon>Pseudomonadota</taxon>
        <taxon>Gammaproteobacteria</taxon>
        <taxon>Alteromonadales</taxon>
        <taxon>Alteromonadaceae</taxon>
        <taxon>Agarivorans</taxon>
    </lineage>
</organism>
<dbReference type="Gene3D" id="3.40.50.2300">
    <property type="match status" value="2"/>
</dbReference>
<dbReference type="RefSeq" id="WP_055733331.1">
    <property type="nucleotide sequence ID" value="NZ_BMDY01000027.1"/>
</dbReference>
<dbReference type="Pfam" id="PF00356">
    <property type="entry name" value="LacI"/>
    <property type="match status" value="1"/>
</dbReference>
<dbReference type="Pfam" id="PF13377">
    <property type="entry name" value="Peripla_BP_3"/>
    <property type="match status" value="1"/>
</dbReference>
<feature type="domain" description="HTH lacI-type" evidence="4">
    <location>
        <begin position="2"/>
        <end position="58"/>
    </location>
</feature>
<dbReference type="SUPFAM" id="SSF47413">
    <property type="entry name" value="lambda repressor-like DNA-binding domains"/>
    <property type="match status" value="1"/>
</dbReference>
<dbReference type="InterPro" id="IPR000843">
    <property type="entry name" value="HTH_LacI"/>
</dbReference>
<accession>A0ABQ1I7V2</accession>
<keyword evidence="2" id="KW-0238">DNA-binding</keyword>
<evidence type="ECO:0000256" key="1">
    <source>
        <dbReference type="ARBA" id="ARBA00023015"/>
    </source>
</evidence>
<comment type="caution">
    <text evidence="5">The sequence shown here is derived from an EMBL/GenBank/DDBJ whole genome shotgun (WGS) entry which is preliminary data.</text>
</comment>
<evidence type="ECO:0000313" key="6">
    <source>
        <dbReference type="Proteomes" id="UP000651977"/>
    </source>
</evidence>
<gene>
    <name evidence="5" type="ORF">GCM10007414_35160</name>
</gene>
<name>A0ABQ1I7V2_9ALTE</name>